<dbReference type="Proteomes" id="UP000829685">
    <property type="component" value="Unassembled WGS sequence"/>
</dbReference>
<feature type="compositionally biased region" description="Pro residues" evidence="1">
    <location>
        <begin position="412"/>
        <end position="421"/>
    </location>
</feature>
<evidence type="ECO:0000256" key="1">
    <source>
        <dbReference type="SAM" id="MobiDB-lite"/>
    </source>
</evidence>
<name>A0A9P9WLK9_9PEZI</name>
<protein>
    <recommendedName>
        <fullName evidence="2">Heterokaryon incompatibility domain-containing protein</fullName>
    </recommendedName>
</protein>
<evidence type="ECO:0000259" key="2">
    <source>
        <dbReference type="Pfam" id="PF06985"/>
    </source>
</evidence>
<proteinExistence type="predicted"/>
<dbReference type="InterPro" id="IPR052895">
    <property type="entry name" value="HetReg/Transcr_Mod"/>
</dbReference>
<dbReference type="PANTHER" id="PTHR24148">
    <property type="entry name" value="ANKYRIN REPEAT DOMAIN-CONTAINING PROTEIN 39 HOMOLOG-RELATED"/>
    <property type="match status" value="1"/>
</dbReference>
<feature type="region of interest" description="Disordered" evidence="1">
    <location>
        <begin position="408"/>
        <end position="438"/>
    </location>
</feature>
<comment type="caution">
    <text evidence="3">The sequence shown here is derived from an EMBL/GenBank/DDBJ whole genome shotgun (WGS) entry which is preliminary data.</text>
</comment>
<dbReference type="AlphaFoldDB" id="A0A9P9WLK9"/>
<keyword evidence="4" id="KW-1185">Reference proteome</keyword>
<feature type="compositionally biased region" description="Polar residues" evidence="1">
    <location>
        <begin position="424"/>
        <end position="437"/>
    </location>
</feature>
<sequence length="851" mass="95354">MKSLRADPFSYTPLPLPSSIRLLKIEPGSPTDIVRCSIRSVDLKKPPSFTALSYSWMEDKLWSVRGRDAVFEKLSGLFLRAQMRWKIPQLLNASDTDGGRGLPTTQTIFCNGMSVKVHASLYSALLQLRKCRVDEEYWIDAICMNQADDQEKTQQVQMMGQIYSAAQLVLVWLGPSPTYLDPGFAHLDCFIDNALSKWVDTASASDPVPTKVKDDELLTDPDFLAFLALIHLVSRRYFRRTWVLQETGLARKVTFLLGEIEFGQEKLQRCVAVANGPLLDRPSALPYFPSGLKAVISPWIERVEKLPIANAGGHETSNRGGDWSLHQWLMMCAERKAGDSRDMVFAGLSLISPEFLHIRQDLQLSEFGPPPPLPPRPSKLLEDKVNNTYSLTPPPPATFILNQVSHDSLGEPNPPLLPPRPGSTLITQPSDASPQQKHSMDHTRLWPKLQVDYTASIRHVALNLAACLLSGQDADTLLSISSQFQARNGSLGKYCPEAPSWIPPLSRGKRMFSQRIENIGGPTSSFSSATQLRGIPIISADGSALYLDGVRLGRVEKRIDPPNHIDIGACTYDANSDGADDLLRLVTTINSFPRNYRDTDISTLAAVADVCTLGVLRYDPMGFQNITQGFCLYIHDKIRETVKPKKKGKREQKETDTRGPKMETEVMKEVRMNIEARREEELKNQKEQLPGAYRDLREAYPEMQWLEASTKLGEEEKRLRDLFSAHSALGSMLSPWRMFTTDTGYIGLGPTELRQGDEVVLIKGANVPYLFRHADAALRWQIEDIKVNLFLLEQHKSLDGLEMAKQDLRDLEALIGTKDGYVLVGEAYVEGIMDGEVISEYVDRFERITVV</sequence>
<evidence type="ECO:0000313" key="3">
    <source>
        <dbReference type="EMBL" id="KAI1869504.1"/>
    </source>
</evidence>
<dbReference type="Pfam" id="PF26639">
    <property type="entry name" value="Het-6_barrel"/>
    <property type="match status" value="1"/>
</dbReference>
<dbReference type="OrthoDB" id="2157530at2759"/>
<feature type="domain" description="Heterokaryon incompatibility" evidence="2">
    <location>
        <begin position="104"/>
        <end position="246"/>
    </location>
</feature>
<gene>
    <name evidence="3" type="ORF">JX265_006594</name>
</gene>
<dbReference type="EMBL" id="JAFIMR010000015">
    <property type="protein sequence ID" value="KAI1869504.1"/>
    <property type="molecule type" value="Genomic_DNA"/>
</dbReference>
<dbReference type="Pfam" id="PF06985">
    <property type="entry name" value="HET"/>
    <property type="match status" value="1"/>
</dbReference>
<organism evidence="3 4">
    <name type="scientific">Neoarthrinium moseri</name>
    <dbReference type="NCBI Taxonomy" id="1658444"/>
    <lineage>
        <taxon>Eukaryota</taxon>
        <taxon>Fungi</taxon>
        <taxon>Dikarya</taxon>
        <taxon>Ascomycota</taxon>
        <taxon>Pezizomycotina</taxon>
        <taxon>Sordariomycetes</taxon>
        <taxon>Xylariomycetidae</taxon>
        <taxon>Amphisphaeriales</taxon>
        <taxon>Apiosporaceae</taxon>
        <taxon>Neoarthrinium</taxon>
    </lineage>
</organism>
<accession>A0A9P9WLK9</accession>
<evidence type="ECO:0000313" key="4">
    <source>
        <dbReference type="Proteomes" id="UP000829685"/>
    </source>
</evidence>
<dbReference type="PANTHER" id="PTHR24148:SF64">
    <property type="entry name" value="HETEROKARYON INCOMPATIBILITY DOMAIN-CONTAINING PROTEIN"/>
    <property type="match status" value="1"/>
</dbReference>
<dbReference type="InterPro" id="IPR010730">
    <property type="entry name" value="HET"/>
</dbReference>
<reference evidence="3" key="1">
    <citation type="submission" date="2021-03" db="EMBL/GenBank/DDBJ databases">
        <title>Revisited historic fungal species revealed as producer of novel bioactive compounds through whole genome sequencing and comparative genomics.</title>
        <authorList>
            <person name="Vignolle G.A."/>
            <person name="Hochenegger N."/>
            <person name="Mach R.L."/>
            <person name="Mach-Aigner A.R."/>
            <person name="Javad Rahimi M."/>
            <person name="Salim K.A."/>
            <person name="Chan C.M."/>
            <person name="Lim L.B.L."/>
            <person name="Cai F."/>
            <person name="Druzhinina I.S."/>
            <person name="U'Ren J.M."/>
            <person name="Derntl C."/>
        </authorList>
    </citation>
    <scope>NUCLEOTIDE SEQUENCE</scope>
    <source>
        <strain evidence="3">TUCIM 5799</strain>
    </source>
</reference>